<dbReference type="KEGG" id="bsed:DN745_02090"/>
<keyword evidence="2" id="KW-1185">Reference proteome</keyword>
<accession>A0A2Z4FH22</accession>
<organism evidence="1 2">
    <name type="scientific">Bradymonas sediminis</name>
    <dbReference type="NCBI Taxonomy" id="1548548"/>
    <lineage>
        <taxon>Bacteria</taxon>
        <taxon>Deltaproteobacteria</taxon>
        <taxon>Bradymonadales</taxon>
        <taxon>Bradymonadaceae</taxon>
        <taxon>Bradymonas</taxon>
    </lineage>
</organism>
<dbReference type="AlphaFoldDB" id="A0A2Z4FH22"/>
<dbReference type="Gene3D" id="1.20.1270.390">
    <property type="match status" value="1"/>
</dbReference>
<dbReference type="InterPro" id="IPR025511">
    <property type="entry name" value="DUF4398"/>
</dbReference>
<proteinExistence type="predicted"/>
<evidence type="ECO:0000313" key="2">
    <source>
        <dbReference type="Proteomes" id="UP000249799"/>
    </source>
</evidence>
<dbReference type="PROSITE" id="PS51257">
    <property type="entry name" value="PROKAR_LIPOPROTEIN"/>
    <property type="match status" value="1"/>
</dbReference>
<dbReference type="Pfam" id="PF14346">
    <property type="entry name" value="DUF4398"/>
    <property type="match status" value="1"/>
</dbReference>
<reference evidence="1 2" key="1">
    <citation type="submission" date="2018-06" db="EMBL/GenBank/DDBJ databases">
        <title>Lujinxingia sediminis gen. nov. sp. nov., a new facultative anaerobic member of the class Deltaproteobacteria, and proposal of Lujinxingaceae fam. nov.</title>
        <authorList>
            <person name="Guo L.-Y."/>
            <person name="Li C.-M."/>
            <person name="Wang S."/>
            <person name="Du Z.-J."/>
        </authorList>
    </citation>
    <scope>NUCLEOTIDE SEQUENCE [LARGE SCALE GENOMIC DNA]</scope>
    <source>
        <strain evidence="1 2">FA350</strain>
    </source>
</reference>
<evidence type="ECO:0000313" key="1">
    <source>
        <dbReference type="EMBL" id="AWV88190.1"/>
    </source>
</evidence>
<dbReference type="EMBL" id="CP030032">
    <property type="protein sequence ID" value="AWV88190.1"/>
    <property type="molecule type" value="Genomic_DNA"/>
</dbReference>
<sequence>MKKDSCRMLVLLCLLTFGGSVFSGCASVKIPSDQYGQPRETIRVVDEMGVENNPQAKLHLKLANDELENADKLIKQDKKEEAKLSLTRAEADAALALALLKRDEMKKEVDEVQEKLERLKKQTQELEGNS</sequence>
<dbReference type="Proteomes" id="UP000249799">
    <property type="component" value="Chromosome"/>
</dbReference>
<name>A0A2Z4FH22_9DELT</name>
<gene>
    <name evidence="1" type="ORF">DN745_02090</name>
</gene>
<protein>
    <submittedName>
        <fullName evidence="1">DUF4398 domain-containing protein</fullName>
    </submittedName>
</protein>